<proteinExistence type="predicted"/>
<name>A0AAV8PJ60_ENSVE</name>
<protein>
    <submittedName>
        <fullName evidence="1">Uncharacterized protein</fullName>
    </submittedName>
</protein>
<accession>A0AAV8PJ60</accession>
<reference evidence="1 2" key="1">
    <citation type="submission" date="2022-12" db="EMBL/GenBank/DDBJ databases">
        <title>Chromosome-scale assembly of the Ensete ventricosum genome.</title>
        <authorList>
            <person name="Dussert Y."/>
            <person name="Stocks J."/>
            <person name="Wendawek A."/>
            <person name="Woldeyes F."/>
            <person name="Nichols R.A."/>
            <person name="Borrell J.S."/>
        </authorList>
    </citation>
    <scope>NUCLEOTIDE SEQUENCE [LARGE SCALE GENOMIC DNA]</scope>
    <source>
        <strain evidence="2">cv. Maze</strain>
        <tissue evidence="1">Seeds</tissue>
    </source>
</reference>
<comment type="caution">
    <text evidence="1">The sequence shown here is derived from an EMBL/GenBank/DDBJ whole genome shotgun (WGS) entry which is preliminary data.</text>
</comment>
<keyword evidence="2" id="KW-1185">Reference proteome</keyword>
<evidence type="ECO:0000313" key="2">
    <source>
        <dbReference type="Proteomes" id="UP001222027"/>
    </source>
</evidence>
<dbReference type="EMBL" id="JAQQAF010000005">
    <property type="protein sequence ID" value="KAJ8486096.1"/>
    <property type="molecule type" value="Genomic_DNA"/>
</dbReference>
<dbReference type="AlphaFoldDB" id="A0AAV8PJ60"/>
<sequence>MIVSECLMRSLTSPIKWLMEDITVFNTLEVCPWSDLYIGAVSIPRGSFVGSAAPQQSVPFSYREGLPYLPYRSLWDHKRLQGGWPFADGQARVPHDKFLPWSAPKAQELGSVFVAVWSINSVAFLESAVACGTRTDAYSKQKELNYYTPGMSCLQRHPSISITIPLWVARMKKLLAELSIPTN</sequence>
<evidence type="ECO:0000313" key="1">
    <source>
        <dbReference type="EMBL" id="KAJ8486096.1"/>
    </source>
</evidence>
<dbReference type="Proteomes" id="UP001222027">
    <property type="component" value="Unassembled WGS sequence"/>
</dbReference>
<gene>
    <name evidence="1" type="ORF">OPV22_018581</name>
</gene>
<organism evidence="1 2">
    <name type="scientific">Ensete ventricosum</name>
    <name type="common">Abyssinian banana</name>
    <name type="synonym">Musa ensete</name>
    <dbReference type="NCBI Taxonomy" id="4639"/>
    <lineage>
        <taxon>Eukaryota</taxon>
        <taxon>Viridiplantae</taxon>
        <taxon>Streptophyta</taxon>
        <taxon>Embryophyta</taxon>
        <taxon>Tracheophyta</taxon>
        <taxon>Spermatophyta</taxon>
        <taxon>Magnoliopsida</taxon>
        <taxon>Liliopsida</taxon>
        <taxon>Zingiberales</taxon>
        <taxon>Musaceae</taxon>
        <taxon>Ensete</taxon>
    </lineage>
</organism>